<dbReference type="InterPro" id="IPR019734">
    <property type="entry name" value="TPR_rpt"/>
</dbReference>
<evidence type="ECO:0000256" key="2">
    <source>
        <dbReference type="ARBA" id="ARBA00022803"/>
    </source>
</evidence>
<dbReference type="SUPFAM" id="SSF58104">
    <property type="entry name" value="Methyl-accepting chemotaxis protein (MCP) signaling domain"/>
    <property type="match status" value="1"/>
</dbReference>
<dbReference type="EMBL" id="DTGZ01000028">
    <property type="protein sequence ID" value="HGV96963.1"/>
    <property type="molecule type" value="Genomic_DNA"/>
</dbReference>
<name>A0A7C4TG23_UNCW3</name>
<feature type="repeat" description="TPR" evidence="3">
    <location>
        <begin position="620"/>
        <end position="653"/>
    </location>
</feature>
<dbReference type="AlphaFoldDB" id="A0A7C4TG23"/>
<evidence type="ECO:0000313" key="4">
    <source>
        <dbReference type="EMBL" id="HGV96963.1"/>
    </source>
</evidence>
<dbReference type="InterPro" id="IPR011990">
    <property type="entry name" value="TPR-like_helical_dom_sf"/>
</dbReference>
<sequence>MKCPFLVKRKEIFDRDGKHIGEEIEIKDCIKNECMVYDGAAKLCSLLSTNIKNGIIIEDFKNGIKEIKEEMFQRSEAIGVIISTTIQTMQEALLGRFDVLKKQNEVIALGFDRLSEIQANLTDILKNATKEIGEQLNNLLATANSQTDITKSLQEISEKIFQGQNNVNEGIKILFDDVKGSLGKLIDTLDNKIESLKSEFGKLVTTYQIGIETINGEIGKSSMITQEILKKFENFDNLINSVNGISDLIKSEIGGIKNETVGSLGVLSGKLDEFKVLFNETLKAQRGDLQEMNDRIRELINIITVRLEEFKTSITNLTGVYKEDFQTILQRLQTIGDTMPVKLDELGNSVRNELGIFKNELITIMGNLQNDLNKFADFFKEFPNSLGRLTESLEAANRNYLEALGRLATLSDSARVNMEKIGEDIKNRFDEFSGALKSGLDVVEKTHSHIASMNEMMNNLNRNYLESLGKIAGLAEGMRKGVESVGENMQGAVKELISEMKNEIGALEEQYQKTFGDVARLAEKFEQLNNRIGNMTEEIQNRFRETLAKQVELSGVSGDILSQIKEYFAKEEERYNQEAIAKKKKEALDHFDRATLYYYRGSYELALSEIEKALEIEKLAEYLNLKGLILTELGREEEAKGAYEEALKLEPNLAEIYNNLGLLYIKTKKLNEAVSSFQQAIKRNVNYCLAYVHLGKALIELERFDEAIEAFEHALKIDPTNKEAKEAIEFYKQGKIG</sequence>
<keyword evidence="2 3" id="KW-0802">TPR repeat</keyword>
<comment type="caution">
    <text evidence="4">The sequence shown here is derived from an EMBL/GenBank/DDBJ whole genome shotgun (WGS) entry which is preliminary data.</text>
</comment>
<dbReference type="Pfam" id="PF13414">
    <property type="entry name" value="TPR_11"/>
    <property type="match status" value="1"/>
</dbReference>
<dbReference type="InterPro" id="IPR013105">
    <property type="entry name" value="TPR_2"/>
</dbReference>
<gene>
    <name evidence="4" type="ORF">ENV60_01525</name>
</gene>
<dbReference type="InterPro" id="IPR050498">
    <property type="entry name" value="Ycf3"/>
</dbReference>
<dbReference type="PROSITE" id="PS50293">
    <property type="entry name" value="TPR_REGION"/>
    <property type="match status" value="2"/>
</dbReference>
<accession>A0A7C4TG23</accession>
<dbReference type="PANTHER" id="PTHR44858">
    <property type="entry name" value="TETRATRICOPEPTIDE REPEAT PROTEIN 6"/>
    <property type="match status" value="1"/>
</dbReference>
<dbReference type="Gene3D" id="1.25.40.10">
    <property type="entry name" value="Tetratricopeptide repeat domain"/>
    <property type="match status" value="2"/>
</dbReference>
<feature type="repeat" description="TPR" evidence="3">
    <location>
        <begin position="688"/>
        <end position="721"/>
    </location>
</feature>
<feature type="repeat" description="TPR" evidence="3">
    <location>
        <begin position="654"/>
        <end position="687"/>
    </location>
</feature>
<dbReference type="Gene3D" id="1.10.287.950">
    <property type="entry name" value="Methyl-accepting chemotaxis protein"/>
    <property type="match status" value="1"/>
</dbReference>
<reference evidence="4" key="1">
    <citation type="journal article" date="2020" name="mSystems">
        <title>Genome- and Community-Level Interaction Insights into Carbon Utilization and Element Cycling Functions of Hydrothermarchaeota in Hydrothermal Sediment.</title>
        <authorList>
            <person name="Zhou Z."/>
            <person name="Liu Y."/>
            <person name="Xu W."/>
            <person name="Pan J."/>
            <person name="Luo Z.H."/>
            <person name="Li M."/>
        </authorList>
    </citation>
    <scope>NUCLEOTIDE SEQUENCE [LARGE SCALE GENOMIC DNA]</scope>
    <source>
        <strain evidence="4">SpSt-774</strain>
    </source>
</reference>
<evidence type="ECO:0000256" key="3">
    <source>
        <dbReference type="PROSITE-ProRule" id="PRU00339"/>
    </source>
</evidence>
<keyword evidence="1" id="KW-0677">Repeat</keyword>
<dbReference type="PANTHER" id="PTHR44858:SF1">
    <property type="entry name" value="UDP-N-ACETYLGLUCOSAMINE--PEPTIDE N-ACETYLGLUCOSAMINYLTRANSFERASE SPINDLY-RELATED"/>
    <property type="match status" value="1"/>
</dbReference>
<dbReference type="SUPFAM" id="SSF48452">
    <property type="entry name" value="TPR-like"/>
    <property type="match status" value="1"/>
</dbReference>
<dbReference type="PROSITE" id="PS50005">
    <property type="entry name" value="TPR"/>
    <property type="match status" value="3"/>
</dbReference>
<organism evidence="4">
    <name type="scientific">candidate division WOR-3 bacterium</name>
    <dbReference type="NCBI Taxonomy" id="2052148"/>
    <lineage>
        <taxon>Bacteria</taxon>
        <taxon>Bacteria division WOR-3</taxon>
    </lineage>
</organism>
<evidence type="ECO:0000256" key="1">
    <source>
        <dbReference type="ARBA" id="ARBA00022737"/>
    </source>
</evidence>
<dbReference type="Pfam" id="PF07719">
    <property type="entry name" value="TPR_2"/>
    <property type="match status" value="1"/>
</dbReference>
<proteinExistence type="predicted"/>
<dbReference type="SMART" id="SM00028">
    <property type="entry name" value="TPR"/>
    <property type="match status" value="4"/>
</dbReference>
<protein>
    <submittedName>
        <fullName evidence="4">Tetratricopeptide repeat protein</fullName>
    </submittedName>
</protein>